<gene>
    <name evidence="3" type="ORF">PPL_02586</name>
</gene>
<dbReference type="Gene3D" id="4.10.75.10">
    <property type="entry name" value="Elafin-like"/>
    <property type="match status" value="1"/>
</dbReference>
<evidence type="ECO:0000256" key="1">
    <source>
        <dbReference type="SAM" id="SignalP"/>
    </source>
</evidence>
<proteinExistence type="predicted"/>
<keyword evidence="1" id="KW-0732">Signal</keyword>
<organism evidence="3 4">
    <name type="scientific">Heterostelium pallidum (strain ATCC 26659 / Pp 5 / PN500)</name>
    <name type="common">Cellular slime mold</name>
    <name type="synonym">Polysphondylium pallidum</name>
    <dbReference type="NCBI Taxonomy" id="670386"/>
    <lineage>
        <taxon>Eukaryota</taxon>
        <taxon>Amoebozoa</taxon>
        <taxon>Evosea</taxon>
        <taxon>Eumycetozoa</taxon>
        <taxon>Dictyostelia</taxon>
        <taxon>Acytosteliales</taxon>
        <taxon>Acytosteliaceae</taxon>
        <taxon>Heterostelium</taxon>
    </lineage>
</organism>
<evidence type="ECO:0000313" key="3">
    <source>
        <dbReference type="EMBL" id="EFA83521.1"/>
    </source>
</evidence>
<name>D3B2H3_HETP5</name>
<comment type="caution">
    <text evidence="3">The sequence shown here is derived from an EMBL/GenBank/DDBJ whole genome shotgun (WGS) entry which is preliminary data.</text>
</comment>
<sequence length="77" mass="8232">MNTIKIFCFLFIFSFLTIGIVRGETDRVDRTEGLVCPSHVGPPACVIACEDDSSCNPGYLCCGNGCGQVCKKGVPVQ</sequence>
<evidence type="ECO:0000259" key="2">
    <source>
        <dbReference type="Pfam" id="PF00095"/>
    </source>
</evidence>
<dbReference type="AlphaFoldDB" id="D3B2H3"/>
<dbReference type="InterPro" id="IPR036645">
    <property type="entry name" value="Elafin-like_sf"/>
</dbReference>
<protein>
    <recommendedName>
        <fullName evidence="2">WAP domain-containing protein</fullName>
    </recommendedName>
</protein>
<evidence type="ECO:0000313" key="4">
    <source>
        <dbReference type="Proteomes" id="UP000001396"/>
    </source>
</evidence>
<dbReference type="SUPFAM" id="SSF57256">
    <property type="entry name" value="Elafin-like"/>
    <property type="match status" value="1"/>
</dbReference>
<dbReference type="InParanoid" id="D3B2H3"/>
<dbReference type="GO" id="GO:0030414">
    <property type="term" value="F:peptidase inhibitor activity"/>
    <property type="evidence" value="ECO:0007669"/>
    <property type="project" value="InterPro"/>
</dbReference>
<dbReference type="GO" id="GO:0005576">
    <property type="term" value="C:extracellular region"/>
    <property type="evidence" value="ECO:0007669"/>
    <property type="project" value="InterPro"/>
</dbReference>
<accession>D3B2H3</accession>
<feature type="domain" description="WAP" evidence="2">
    <location>
        <begin position="35"/>
        <end position="71"/>
    </location>
</feature>
<reference evidence="3 4" key="1">
    <citation type="journal article" date="2011" name="Genome Res.">
        <title>Phylogeny-wide analysis of social amoeba genomes highlights ancient origins for complex intercellular communication.</title>
        <authorList>
            <person name="Heidel A.J."/>
            <person name="Lawal H.M."/>
            <person name="Felder M."/>
            <person name="Schilde C."/>
            <person name="Helps N.R."/>
            <person name="Tunggal B."/>
            <person name="Rivero F."/>
            <person name="John U."/>
            <person name="Schleicher M."/>
            <person name="Eichinger L."/>
            <person name="Platzer M."/>
            <person name="Noegel A.A."/>
            <person name="Schaap P."/>
            <person name="Gloeckner G."/>
        </authorList>
    </citation>
    <scope>NUCLEOTIDE SEQUENCE [LARGE SCALE GENOMIC DNA]</scope>
    <source>
        <strain evidence="4">ATCC 26659 / Pp 5 / PN500</strain>
    </source>
</reference>
<dbReference type="InterPro" id="IPR008197">
    <property type="entry name" value="WAP_dom"/>
</dbReference>
<dbReference type="RefSeq" id="XP_020435638.1">
    <property type="nucleotide sequence ID" value="XM_020573566.1"/>
</dbReference>
<feature type="signal peptide" evidence="1">
    <location>
        <begin position="1"/>
        <end position="23"/>
    </location>
</feature>
<dbReference type="Proteomes" id="UP000001396">
    <property type="component" value="Unassembled WGS sequence"/>
</dbReference>
<dbReference type="Pfam" id="PF00095">
    <property type="entry name" value="WAP"/>
    <property type="match status" value="1"/>
</dbReference>
<dbReference type="GeneID" id="31358109"/>
<dbReference type="EMBL" id="ADBJ01000010">
    <property type="protein sequence ID" value="EFA83521.1"/>
    <property type="molecule type" value="Genomic_DNA"/>
</dbReference>
<keyword evidence="4" id="KW-1185">Reference proteome</keyword>
<feature type="chain" id="PRO_5003041276" description="WAP domain-containing protein" evidence="1">
    <location>
        <begin position="24"/>
        <end position="77"/>
    </location>
</feature>